<accession>A0A6H2A241</accession>
<dbReference type="EMBL" id="MT145111">
    <property type="protein sequence ID" value="QJI03701.1"/>
    <property type="molecule type" value="Genomic_DNA"/>
</dbReference>
<name>A0A6H2A241_9ZZZZ</name>
<reference evidence="1" key="1">
    <citation type="submission" date="2020-03" db="EMBL/GenBank/DDBJ databases">
        <title>The deep terrestrial virosphere.</title>
        <authorList>
            <person name="Holmfeldt K."/>
            <person name="Nilsson E."/>
            <person name="Simone D."/>
            <person name="Lopez-Fernandez M."/>
            <person name="Wu X."/>
            <person name="de Brujin I."/>
            <person name="Lundin D."/>
            <person name="Andersson A."/>
            <person name="Bertilsson S."/>
            <person name="Dopson M."/>
        </authorList>
    </citation>
    <scope>NUCLEOTIDE SEQUENCE</scope>
    <source>
        <strain evidence="1">TM448A04548</strain>
        <strain evidence="2">TM448B04918</strain>
    </source>
</reference>
<protein>
    <submittedName>
        <fullName evidence="1">Uncharacterized protein</fullName>
    </submittedName>
</protein>
<gene>
    <name evidence="1" type="ORF">TM448A04548_0008</name>
    <name evidence="2" type="ORF">TM448B04918_0008</name>
</gene>
<sequence length="48" mass="5687">MICTKCNKEEAEWDNLCQDCWESWTSELWWASLGGVFETPEYVRLLEG</sequence>
<dbReference type="EMBL" id="MT144490">
    <property type="protein sequence ID" value="QJA54253.1"/>
    <property type="molecule type" value="Genomic_DNA"/>
</dbReference>
<evidence type="ECO:0000313" key="2">
    <source>
        <dbReference type="EMBL" id="QJI03701.1"/>
    </source>
</evidence>
<organism evidence="1">
    <name type="scientific">viral metagenome</name>
    <dbReference type="NCBI Taxonomy" id="1070528"/>
    <lineage>
        <taxon>unclassified sequences</taxon>
        <taxon>metagenomes</taxon>
        <taxon>organismal metagenomes</taxon>
    </lineage>
</organism>
<proteinExistence type="predicted"/>
<dbReference type="AlphaFoldDB" id="A0A6H2A241"/>
<evidence type="ECO:0000313" key="1">
    <source>
        <dbReference type="EMBL" id="QJA54253.1"/>
    </source>
</evidence>